<dbReference type="RefSeq" id="YP_009603276.1">
    <property type="nucleotide sequence ID" value="NC_041950.1"/>
</dbReference>
<keyword evidence="2" id="KW-1185">Reference proteome</keyword>
<organism evidence="1 2">
    <name type="scientific">Gordonia phage Katyusha</name>
    <dbReference type="NCBI Taxonomy" id="1821555"/>
    <lineage>
        <taxon>Viruses</taxon>
        <taxon>Duplodnaviria</taxon>
        <taxon>Heunggongvirae</taxon>
        <taxon>Uroviricota</taxon>
        <taxon>Caudoviricetes</taxon>
        <taxon>Demosthenesvirus</taxon>
        <taxon>Demosthenesvirus katyusha</taxon>
    </lineage>
</organism>
<evidence type="ECO:0000313" key="1">
    <source>
        <dbReference type="EMBL" id="AMS03395.1"/>
    </source>
</evidence>
<name>A0A142KBB2_9CAUD</name>
<dbReference type="GeneID" id="40079156"/>
<dbReference type="KEGG" id="vg:40079156"/>
<protein>
    <submittedName>
        <fullName evidence="1">Uncharacterized protein</fullName>
    </submittedName>
</protein>
<proteinExistence type="predicted"/>
<gene>
    <name evidence="1" type="primary">2</name>
    <name evidence="1" type="ORF">SEA_KATYUSHA_2</name>
</gene>
<reference evidence="1 2" key="1">
    <citation type="submission" date="2016-03" db="EMBL/GenBank/DDBJ databases">
        <authorList>
            <person name="Green D.E."/>
            <person name="Kennedy B.V."/>
            <person name="Kocak B.Z."/>
            <person name="Moretti M.L."/>
            <person name="Onelangsy F.L."/>
            <person name="Mezghani N.A."/>
            <person name="Thompson P.K."/>
            <person name="Ulbrich M.C."/>
            <person name="Furbee E.C."/>
            <person name="Grubb S.R."/>
            <person name="Warner M.H."/>
            <person name="Montgomery M.T."/>
            <person name="Garlena R.A."/>
            <person name="Russell D.A."/>
            <person name="Pope W.H."/>
            <person name="Jacobs-Sera D."/>
            <person name="Hendrix R.W."/>
            <person name="Hatfull G.F."/>
        </authorList>
    </citation>
    <scope>NUCLEOTIDE SEQUENCE [LARGE SCALE GENOMIC DNA]</scope>
</reference>
<accession>A0A142KBB2</accession>
<evidence type="ECO:0000313" key="2">
    <source>
        <dbReference type="Proteomes" id="UP000223856"/>
    </source>
</evidence>
<dbReference type="EMBL" id="KU963258">
    <property type="protein sequence ID" value="AMS03395.1"/>
    <property type="molecule type" value="Genomic_DNA"/>
</dbReference>
<dbReference type="Proteomes" id="UP000223856">
    <property type="component" value="Segment"/>
</dbReference>
<sequence>MDFNELPIVKEVNDELADERFCTLRHGSPGTYHKGCRGPLCRKANRERVHKGRGSDSARAMDPYLESRTMEHWMEYEWTRVQAGESVVIKALQVVRPTDSEKRGA</sequence>